<sequence>MLYALVLKPFAILALIAGAITVPTPLPTGAPLMALGLALLVATSSTARRWLRSVRRRSNHLDRLIRIAEPRFGRRLGVALRRTRPIVPAAARRDRSTAPE</sequence>
<organism evidence="2 3">
    <name type="scientific">Microbaculum marinisediminis</name>
    <dbReference type="NCBI Taxonomy" id="2931392"/>
    <lineage>
        <taxon>Bacteria</taxon>
        <taxon>Pseudomonadati</taxon>
        <taxon>Pseudomonadota</taxon>
        <taxon>Alphaproteobacteria</taxon>
        <taxon>Hyphomicrobiales</taxon>
        <taxon>Tepidamorphaceae</taxon>
        <taxon>Microbaculum</taxon>
    </lineage>
</organism>
<comment type="caution">
    <text evidence="2">The sequence shown here is derived from an EMBL/GenBank/DDBJ whole genome shotgun (WGS) entry which is preliminary data.</text>
</comment>
<protein>
    <recommendedName>
        <fullName evidence="4">Transmembrane protein (PGPGW)</fullName>
    </recommendedName>
</protein>
<evidence type="ECO:0000313" key="2">
    <source>
        <dbReference type="EMBL" id="MCT8970251.1"/>
    </source>
</evidence>
<feature type="transmembrane region" description="Helical" evidence="1">
    <location>
        <begin position="29"/>
        <end position="47"/>
    </location>
</feature>
<accession>A0AAW5QQA4</accession>
<reference evidence="2 3" key="1">
    <citation type="submission" date="2022-04" db="EMBL/GenBank/DDBJ databases">
        <authorList>
            <person name="Ye Y.-Q."/>
            <person name="Du Z.-J."/>
        </authorList>
    </citation>
    <scope>NUCLEOTIDE SEQUENCE [LARGE SCALE GENOMIC DNA]</scope>
    <source>
        <strain evidence="2 3">A6E488</strain>
    </source>
</reference>
<keyword evidence="3" id="KW-1185">Reference proteome</keyword>
<dbReference type="RefSeq" id="WP_261613825.1">
    <property type="nucleotide sequence ID" value="NZ_JALIDZ010000001.1"/>
</dbReference>
<gene>
    <name evidence="2" type="ORF">MUB46_00110</name>
</gene>
<dbReference type="Proteomes" id="UP001320898">
    <property type="component" value="Unassembled WGS sequence"/>
</dbReference>
<evidence type="ECO:0000313" key="3">
    <source>
        <dbReference type="Proteomes" id="UP001320898"/>
    </source>
</evidence>
<evidence type="ECO:0008006" key="4">
    <source>
        <dbReference type="Google" id="ProtNLM"/>
    </source>
</evidence>
<evidence type="ECO:0000256" key="1">
    <source>
        <dbReference type="SAM" id="Phobius"/>
    </source>
</evidence>
<keyword evidence="1" id="KW-1133">Transmembrane helix</keyword>
<name>A0AAW5QQA4_9HYPH</name>
<keyword evidence="1" id="KW-0472">Membrane</keyword>
<dbReference type="EMBL" id="JALIDZ010000001">
    <property type="protein sequence ID" value="MCT8970251.1"/>
    <property type="molecule type" value="Genomic_DNA"/>
</dbReference>
<dbReference type="AlphaFoldDB" id="A0AAW5QQA4"/>
<proteinExistence type="predicted"/>
<keyword evidence="1" id="KW-0812">Transmembrane</keyword>